<comment type="subcellular location">
    <subcellularLocation>
        <location evidence="1">Cell membrane</location>
        <topology evidence="1">Multi-pass membrane protein</topology>
    </subcellularLocation>
</comment>
<dbReference type="CDD" id="cd07346">
    <property type="entry name" value="ABC_6TM_exporters"/>
    <property type="match status" value="1"/>
</dbReference>
<evidence type="ECO:0000256" key="9">
    <source>
        <dbReference type="SAM" id="Phobius"/>
    </source>
</evidence>
<feature type="transmembrane region" description="Helical" evidence="9">
    <location>
        <begin position="181"/>
        <end position="201"/>
    </location>
</feature>
<dbReference type="PANTHER" id="PTHR43394">
    <property type="entry name" value="ATP-DEPENDENT PERMEASE MDL1, MITOCHONDRIAL"/>
    <property type="match status" value="1"/>
</dbReference>
<evidence type="ECO:0000256" key="2">
    <source>
        <dbReference type="ARBA" id="ARBA00022448"/>
    </source>
</evidence>
<dbReference type="InterPro" id="IPR011527">
    <property type="entry name" value="ABC1_TM_dom"/>
</dbReference>
<name>A0A2U3KYI9_9BACT</name>
<accession>A0A2U3KYI9</accession>
<dbReference type="GO" id="GO:0015421">
    <property type="term" value="F:ABC-type oligopeptide transporter activity"/>
    <property type="evidence" value="ECO:0007669"/>
    <property type="project" value="TreeGrafter"/>
</dbReference>
<keyword evidence="7 9" id="KW-1133">Transmembrane helix</keyword>
<dbReference type="AlphaFoldDB" id="A0A2U3KYI9"/>
<feature type="domain" description="ABC transmembrane type-1" evidence="11">
    <location>
        <begin position="42"/>
        <end position="324"/>
    </location>
</feature>
<organism evidence="12 13">
    <name type="scientific">Candidatus Sulfotelmatobacter kueseliae</name>
    <dbReference type="NCBI Taxonomy" id="2042962"/>
    <lineage>
        <taxon>Bacteria</taxon>
        <taxon>Pseudomonadati</taxon>
        <taxon>Acidobacteriota</taxon>
        <taxon>Terriglobia</taxon>
        <taxon>Terriglobales</taxon>
        <taxon>Candidatus Korobacteraceae</taxon>
        <taxon>Candidatus Sulfotelmatobacter</taxon>
    </lineage>
</organism>
<keyword evidence="5" id="KW-0547">Nucleotide-binding</keyword>
<keyword evidence="3" id="KW-1003">Cell membrane</keyword>
<dbReference type="Pfam" id="PF00005">
    <property type="entry name" value="ABC_tran"/>
    <property type="match status" value="1"/>
</dbReference>
<evidence type="ECO:0000259" key="10">
    <source>
        <dbReference type="PROSITE" id="PS50893"/>
    </source>
</evidence>
<evidence type="ECO:0000259" key="11">
    <source>
        <dbReference type="PROSITE" id="PS50929"/>
    </source>
</evidence>
<keyword evidence="8 9" id="KW-0472">Membrane</keyword>
<dbReference type="Gene3D" id="1.20.1560.10">
    <property type="entry name" value="ABC transporter type 1, transmembrane domain"/>
    <property type="match status" value="1"/>
</dbReference>
<evidence type="ECO:0000313" key="12">
    <source>
        <dbReference type="EMBL" id="SPF44725.1"/>
    </source>
</evidence>
<dbReference type="InterPro" id="IPR039421">
    <property type="entry name" value="Type_1_exporter"/>
</dbReference>
<evidence type="ECO:0000256" key="5">
    <source>
        <dbReference type="ARBA" id="ARBA00022741"/>
    </source>
</evidence>
<evidence type="ECO:0000256" key="6">
    <source>
        <dbReference type="ARBA" id="ARBA00022840"/>
    </source>
</evidence>
<dbReference type="PANTHER" id="PTHR43394:SF1">
    <property type="entry name" value="ATP-BINDING CASSETTE SUB-FAMILY B MEMBER 10, MITOCHONDRIAL"/>
    <property type="match status" value="1"/>
</dbReference>
<dbReference type="PROSITE" id="PS50929">
    <property type="entry name" value="ABC_TM1F"/>
    <property type="match status" value="1"/>
</dbReference>
<dbReference type="InterPro" id="IPR003439">
    <property type="entry name" value="ABC_transporter-like_ATP-bd"/>
</dbReference>
<feature type="transmembrane region" description="Helical" evidence="9">
    <location>
        <begin position="151"/>
        <end position="175"/>
    </location>
</feature>
<evidence type="ECO:0000256" key="8">
    <source>
        <dbReference type="ARBA" id="ARBA00023136"/>
    </source>
</evidence>
<dbReference type="InterPro" id="IPR003593">
    <property type="entry name" value="AAA+_ATPase"/>
</dbReference>
<keyword evidence="2" id="KW-0813">Transport</keyword>
<protein>
    <submittedName>
        <fullName evidence="12">ABC transporter, ATPase subunit</fullName>
    </submittedName>
</protein>
<feature type="transmembrane region" description="Helical" evidence="9">
    <location>
        <begin position="259"/>
        <end position="285"/>
    </location>
</feature>
<sequence>MESNTRLSSPAKETPKPPKFQRLKAVLPQVWELMRPRRGLLALSFGLMVINRVAGFVLPASTKFLIDDVINKHHLAALQRLVGIVLLATVLQGITSFALTQLLSKAAQRLITELRQKVQKHISRLPVSFYDANKTGALVSRIMSDVDGIRNLLGTGLVEFAGGLLTSGIALWWLMHISPRMTLIALGSLAGFGAFLSKAFATIRPIFRERSKINAEVTGRLTESLGGVRVIKGYHAEEREEAVFATGVRRLLDNVMRTLTATSVMSLSASVLLGLVGAATMYVGARQSLAGTLTPGQFFSFTLTLPFLVAPMMQIVAIGTQLTEALAGLERTQEIMSERPEDQDPKRSVSLPDIVGTIEFDDVSFSYDGTHEVLRNISFHSEPGTVTALVGSSGSGKSTTIGLISAFYVPTKGAVYVDGVDLSTVRLGSYRTRLGVVLQESFLFDGTIRENVAFSRPAAREEEILRACRIARVDEFAESFADRYDTVVGERGVKLSGGQRQRISIARAILAEPRILILDEATSSLDSESEAMIQQGLSYLMQGRTTFVIAHRLSTIRRADQIMVMEQGQILERGTHAELYAARGRYYDLYTRQHGVDENLFLAPGEGDAVAVNGTSAEGKSGEVGAAEALRVLRGEMR</sequence>
<keyword evidence="4 9" id="KW-0812">Transmembrane</keyword>
<dbReference type="InterPro" id="IPR017871">
    <property type="entry name" value="ABC_transporter-like_CS"/>
</dbReference>
<dbReference type="SUPFAM" id="SSF90123">
    <property type="entry name" value="ABC transporter transmembrane region"/>
    <property type="match status" value="1"/>
</dbReference>
<dbReference type="SUPFAM" id="SSF52540">
    <property type="entry name" value="P-loop containing nucleoside triphosphate hydrolases"/>
    <property type="match status" value="1"/>
</dbReference>
<dbReference type="InterPro" id="IPR027417">
    <property type="entry name" value="P-loop_NTPase"/>
</dbReference>
<evidence type="ECO:0000256" key="7">
    <source>
        <dbReference type="ARBA" id="ARBA00022989"/>
    </source>
</evidence>
<feature type="transmembrane region" description="Helical" evidence="9">
    <location>
        <begin position="40"/>
        <end position="61"/>
    </location>
</feature>
<dbReference type="PROSITE" id="PS50893">
    <property type="entry name" value="ABC_TRANSPORTER_2"/>
    <property type="match status" value="1"/>
</dbReference>
<dbReference type="Proteomes" id="UP000238701">
    <property type="component" value="Unassembled WGS sequence"/>
</dbReference>
<dbReference type="GO" id="GO:0005886">
    <property type="term" value="C:plasma membrane"/>
    <property type="evidence" value="ECO:0007669"/>
    <property type="project" value="UniProtKB-SubCell"/>
</dbReference>
<dbReference type="PROSITE" id="PS00211">
    <property type="entry name" value="ABC_TRANSPORTER_1"/>
    <property type="match status" value="1"/>
</dbReference>
<dbReference type="GO" id="GO:0005524">
    <property type="term" value="F:ATP binding"/>
    <property type="evidence" value="ECO:0007669"/>
    <property type="project" value="UniProtKB-KW"/>
</dbReference>
<keyword evidence="6" id="KW-0067">ATP-binding</keyword>
<dbReference type="InterPro" id="IPR036640">
    <property type="entry name" value="ABC1_TM_sf"/>
</dbReference>
<feature type="transmembrane region" description="Helical" evidence="9">
    <location>
        <begin position="81"/>
        <end position="103"/>
    </location>
</feature>
<dbReference type="GO" id="GO:0016887">
    <property type="term" value="F:ATP hydrolysis activity"/>
    <property type="evidence" value="ECO:0007669"/>
    <property type="project" value="InterPro"/>
</dbReference>
<dbReference type="Pfam" id="PF00664">
    <property type="entry name" value="ABC_membrane"/>
    <property type="match status" value="1"/>
</dbReference>
<dbReference type="Gene3D" id="3.40.50.300">
    <property type="entry name" value="P-loop containing nucleotide triphosphate hydrolases"/>
    <property type="match status" value="1"/>
</dbReference>
<gene>
    <name evidence="12" type="ORF">SBA1_550090</name>
</gene>
<evidence type="ECO:0000313" key="13">
    <source>
        <dbReference type="Proteomes" id="UP000238701"/>
    </source>
</evidence>
<dbReference type="SMART" id="SM00382">
    <property type="entry name" value="AAA"/>
    <property type="match status" value="1"/>
</dbReference>
<feature type="domain" description="ABC transporter" evidence="10">
    <location>
        <begin position="358"/>
        <end position="592"/>
    </location>
</feature>
<dbReference type="EMBL" id="OMOD01000150">
    <property type="protein sequence ID" value="SPF44725.1"/>
    <property type="molecule type" value="Genomic_DNA"/>
</dbReference>
<dbReference type="FunFam" id="3.40.50.300:FF:000221">
    <property type="entry name" value="Multidrug ABC transporter ATP-binding protein"/>
    <property type="match status" value="1"/>
</dbReference>
<reference evidence="13" key="1">
    <citation type="submission" date="2018-02" db="EMBL/GenBank/DDBJ databases">
        <authorList>
            <person name="Hausmann B."/>
        </authorList>
    </citation>
    <scope>NUCLEOTIDE SEQUENCE [LARGE SCALE GENOMIC DNA]</scope>
    <source>
        <strain evidence="13">Peat soil MAG SbA1</strain>
    </source>
</reference>
<evidence type="ECO:0000256" key="3">
    <source>
        <dbReference type="ARBA" id="ARBA00022475"/>
    </source>
</evidence>
<evidence type="ECO:0000256" key="1">
    <source>
        <dbReference type="ARBA" id="ARBA00004651"/>
    </source>
</evidence>
<proteinExistence type="predicted"/>
<evidence type="ECO:0000256" key="4">
    <source>
        <dbReference type="ARBA" id="ARBA00022692"/>
    </source>
</evidence>
<feature type="transmembrane region" description="Helical" evidence="9">
    <location>
        <begin position="305"/>
        <end position="329"/>
    </location>
</feature>